<evidence type="ECO:0000313" key="2">
    <source>
        <dbReference type="Proteomes" id="UP001207468"/>
    </source>
</evidence>
<protein>
    <submittedName>
        <fullName evidence="1">Uncharacterized protein</fullName>
    </submittedName>
</protein>
<comment type="caution">
    <text evidence="1">The sequence shown here is derived from an EMBL/GenBank/DDBJ whole genome shotgun (WGS) entry which is preliminary data.</text>
</comment>
<dbReference type="Proteomes" id="UP001207468">
    <property type="component" value="Unassembled WGS sequence"/>
</dbReference>
<reference evidence="1" key="1">
    <citation type="submission" date="2021-03" db="EMBL/GenBank/DDBJ databases">
        <title>Evolutionary priming and transition to the ectomycorrhizal habit in an iconic lineage of mushroom-forming fungi: is preadaptation a requirement?</title>
        <authorList>
            <consortium name="DOE Joint Genome Institute"/>
            <person name="Looney B.P."/>
            <person name="Miyauchi S."/>
            <person name="Morin E."/>
            <person name="Drula E."/>
            <person name="Courty P.E."/>
            <person name="Chicoki N."/>
            <person name="Fauchery L."/>
            <person name="Kohler A."/>
            <person name="Kuo A."/>
            <person name="LaButti K."/>
            <person name="Pangilinan J."/>
            <person name="Lipzen A."/>
            <person name="Riley R."/>
            <person name="Andreopoulos W."/>
            <person name="He G."/>
            <person name="Johnson J."/>
            <person name="Barry K.W."/>
            <person name="Grigoriev I.V."/>
            <person name="Nagy L."/>
            <person name="Hibbett D."/>
            <person name="Henrissat B."/>
            <person name="Matheny P.B."/>
            <person name="Labbe J."/>
            <person name="Martin A.F."/>
        </authorList>
    </citation>
    <scope>NUCLEOTIDE SEQUENCE</scope>
    <source>
        <strain evidence="1">BPL698</strain>
    </source>
</reference>
<evidence type="ECO:0000313" key="1">
    <source>
        <dbReference type="EMBL" id="KAI9512212.1"/>
    </source>
</evidence>
<sequence length="140" mass="15326">MSDVTFENHSGSGLTLILPDTWQDSFANGNIRSYTEIGNYAIKDGPDPIISFTYNFKGSQSTDISGIAIGGRITFKNRSGYPVIVVFPNGQGDLANGEDRFYTTVPGTYIIQDLARNPIFSVQYEKGTVATTIYSITSNY</sequence>
<gene>
    <name evidence="1" type="ORF">F5148DRAFT_1279934</name>
</gene>
<dbReference type="EMBL" id="JAGFNK010000011">
    <property type="protein sequence ID" value="KAI9512212.1"/>
    <property type="molecule type" value="Genomic_DNA"/>
</dbReference>
<proteinExistence type="predicted"/>
<organism evidence="1 2">
    <name type="scientific">Russula earlei</name>
    <dbReference type="NCBI Taxonomy" id="71964"/>
    <lineage>
        <taxon>Eukaryota</taxon>
        <taxon>Fungi</taxon>
        <taxon>Dikarya</taxon>
        <taxon>Basidiomycota</taxon>
        <taxon>Agaricomycotina</taxon>
        <taxon>Agaricomycetes</taxon>
        <taxon>Russulales</taxon>
        <taxon>Russulaceae</taxon>
        <taxon>Russula</taxon>
    </lineage>
</organism>
<keyword evidence="2" id="KW-1185">Reference proteome</keyword>
<accession>A0ACC0UL28</accession>
<name>A0ACC0UL28_9AGAM</name>